<protein>
    <recommendedName>
        <fullName evidence="3">Ribosome biogenesis protein SLX9</fullName>
    </recommendedName>
</protein>
<gene>
    <name evidence="6" type="ORF">BDY17DRAFT_322625</name>
</gene>
<proteinExistence type="inferred from homology"/>
<dbReference type="GO" id="GO:0005730">
    <property type="term" value="C:nucleolus"/>
    <property type="evidence" value="ECO:0007669"/>
    <property type="project" value="UniProtKB-SubCell"/>
</dbReference>
<accession>A0A6A6Q0M8</accession>
<feature type="region of interest" description="Disordered" evidence="5">
    <location>
        <begin position="59"/>
        <end position="86"/>
    </location>
</feature>
<evidence type="ECO:0000256" key="4">
    <source>
        <dbReference type="ARBA" id="ARBA00023242"/>
    </source>
</evidence>
<evidence type="ECO:0000256" key="1">
    <source>
        <dbReference type="ARBA" id="ARBA00004604"/>
    </source>
</evidence>
<feature type="region of interest" description="Disordered" evidence="5">
    <location>
        <begin position="181"/>
        <end position="204"/>
    </location>
</feature>
<dbReference type="GO" id="GO:0030688">
    <property type="term" value="C:preribosome, small subunit precursor"/>
    <property type="evidence" value="ECO:0007669"/>
    <property type="project" value="InterPro"/>
</dbReference>
<evidence type="ECO:0000256" key="5">
    <source>
        <dbReference type="SAM" id="MobiDB-lite"/>
    </source>
</evidence>
<keyword evidence="4" id="KW-0539">Nucleus</keyword>
<dbReference type="AlphaFoldDB" id="A0A6A6Q0M8"/>
<sequence length="229" mass="25053">MPSIRKRATRALHNPRTSRPQPSNATATTPQLPLPAWTPPRTKKDKRTLKHGILLDRIQDGGIRKPSAVSRSTASGVKKTRRPGKKLKADVVSGLRDVLAEIEDDAGGEYSDEWEGIDEGEGSALPGGKRRRRRKQTSSTAAGKMVMKSLPHRAGAMKRKRNMERGEMERFGRNLAQMVGAEGQRSNGMADVEEKDGSSGLAAGQGEKWAALRRFIEGTMEKDRAFAVG</sequence>
<dbReference type="Proteomes" id="UP000799767">
    <property type="component" value="Unassembled WGS sequence"/>
</dbReference>
<comment type="subcellular location">
    <subcellularLocation>
        <location evidence="1">Nucleus</location>
        <location evidence="1">Nucleolus</location>
    </subcellularLocation>
</comment>
<evidence type="ECO:0000256" key="3">
    <source>
        <dbReference type="ARBA" id="ARBA00021321"/>
    </source>
</evidence>
<feature type="compositionally biased region" description="Polar residues" evidence="5">
    <location>
        <begin position="15"/>
        <end position="31"/>
    </location>
</feature>
<dbReference type="GeneID" id="54477847"/>
<evidence type="ECO:0000256" key="2">
    <source>
        <dbReference type="ARBA" id="ARBA00011022"/>
    </source>
</evidence>
<evidence type="ECO:0000313" key="7">
    <source>
        <dbReference type="Proteomes" id="UP000799767"/>
    </source>
</evidence>
<dbReference type="GO" id="GO:0000462">
    <property type="term" value="P:maturation of SSU-rRNA from tricistronic rRNA transcript (SSU-rRNA, 5.8S rRNA, LSU-rRNA)"/>
    <property type="evidence" value="ECO:0007669"/>
    <property type="project" value="InterPro"/>
</dbReference>
<feature type="region of interest" description="Disordered" evidence="5">
    <location>
        <begin position="107"/>
        <end position="165"/>
    </location>
</feature>
<comment type="similarity">
    <text evidence="2">Belongs to the SLX9 family.</text>
</comment>
<dbReference type="InterPro" id="IPR028160">
    <property type="entry name" value="Slx9-like"/>
</dbReference>
<dbReference type="EMBL" id="MU001633">
    <property type="protein sequence ID" value="KAF2485815.1"/>
    <property type="molecule type" value="Genomic_DNA"/>
</dbReference>
<dbReference type="RefSeq" id="XP_033592384.1">
    <property type="nucleotide sequence ID" value="XM_033736845.1"/>
</dbReference>
<keyword evidence="7" id="KW-1185">Reference proteome</keyword>
<feature type="compositionally biased region" description="Basic residues" evidence="5">
    <location>
        <begin position="1"/>
        <end position="10"/>
    </location>
</feature>
<feature type="compositionally biased region" description="Acidic residues" evidence="5">
    <location>
        <begin position="107"/>
        <end position="121"/>
    </location>
</feature>
<dbReference type="GO" id="GO:0030686">
    <property type="term" value="C:90S preribosome"/>
    <property type="evidence" value="ECO:0007669"/>
    <property type="project" value="InterPro"/>
</dbReference>
<name>A0A6A6Q0M8_9PEZI</name>
<dbReference type="Pfam" id="PF15341">
    <property type="entry name" value="SLX9"/>
    <property type="match status" value="1"/>
</dbReference>
<feature type="region of interest" description="Disordered" evidence="5">
    <location>
        <begin position="1"/>
        <end position="47"/>
    </location>
</feature>
<dbReference type="OrthoDB" id="5429132at2759"/>
<organism evidence="6 7">
    <name type="scientific">Neohortaea acidophila</name>
    <dbReference type="NCBI Taxonomy" id="245834"/>
    <lineage>
        <taxon>Eukaryota</taxon>
        <taxon>Fungi</taxon>
        <taxon>Dikarya</taxon>
        <taxon>Ascomycota</taxon>
        <taxon>Pezizomycotina</taxon>
        <taxon>Dothideomycetes</taxon>
        <taxon>Dothideomycetidae</taxon>
        <taxon>Mycosphaerellales</taxon>
        <taxon>Teratosphaeriaceae</taxon>
        <taxon>Neohortaea</taxon>
    </lineage>
</organism>
<evidence type="ECO:0000313" key="6">
    <source>
        <dbReference type="EMBL" id="KAF2485815.1"/>
    </source>
</evidence>
<reference evidence="6" key="1">
    <citation type="journal article" date="2020" name="Stud. Mycol.">
        <title>101 Dothideomycetes genomes: a test case for predicting lifestyles and emergence of pathogens.</title>
        <authorList>
            <person name="Haridas S."/>
            <person name="Albert R."/>
            <person name="Binder M."/>
            <person name="Bloem J."/>
            <person name="Labutti K."/>
            <person name="Salamov A."/>
            <person name="Andreopoulos B."/>
            <person name="Baker S."/>
            <person name="Barry K."/>
            <person name="Bills G."/>
            <person name="Bluhm B."/>
            <person name="Cannon C."/>
            <person name="Castanera R."/>
            <person name="Culley D."/>
            <person name="Daum C."/>
            <person name="Ezra D."/>
            <person name="Gonzalez J."/>
            <person name="Henrissat B."/>
            <person name="Kuo A."/>
            <person name="Liang C."/>
            <person name="Lipzen A."/>
            <person name="Lutzoni F."/>
            <person name="Magnuson J."/>
            <person name="Mondo S."/>
            <person name="Nolan M."/>
            <person name="Ohm R."/>
            <person name="Pangilinan J."/>
            <person name="Park H.-J."/>
            <person name="Ramirez L."/>
            <person name="Alfaro M."/>
            <person name="Sun H."/>
            <person name="Tritt A."/>
            <person name="Yoshinaga Y."/>
            <person name="Zwiers L.-H."/>
            <person name="Turgeon B."/>
            <person name="Goodwin S."/>
            <person name="Spatafora J."/>
            <person name="Crous P."/>
            <person name="Grigoriev I."/>
        </authorList>
    </citation>
    <scope>NUCLEOTIDE SEQUENCE</scope>
    <source>
        <strain evidence="6">CBS 113389</strain>
    </source>
</reference>